<reference evidence="5" key="1">
    <citation type="submission" date="2018-04" db="EMBL/GenBank/DDBJ databases">
        <title>Transcriptome assembly of Sipha flava.</title>
        <authorList>
            <person name="Scully E.D."/>
            <person name="Geib S.M."/>
            <person name="Palmer N.A."/>
            <person name="Koch K."/>
            <person name="Bradshaw J."/>
            <person name="Heng-Moss T."/>
            <person name="Sarath G."/>
        </authorList>
    </citation>
    <scope>NUCLEOTIDE SEQUENCE</scope>
</reference>
<dbReference type="Gene3D" id="2.40.50.550">
    <property type="match status" value="1"/>
</dbReference>
<feature type="region of interest" description="Disordered" evidence="3">
    <location>
        <begin position="1"/>
        <end position="22"/>
    </location>
</feature>
<dbReference type="InterPro" id="IPR011990">
    <property type="entry name" value="TPR-like_helical_dom_sf"/>
</dbReference>
<accession>A0A2S2R3D9</accession>
<feature type="domain" description="Tetratricopeptide repeat protein 5 OB fold" evidence="4">
    <location>
        <begin position="349"/>
        <end position="460"/>
    </location>
</feature>
<keyword evidence="1" id="KW-0677">Repeat</keyword>
<evidence type="ECO:0000313" key="5">
    <source>
        <dbReference type="EMBL" id="MBY84567.1"/>
    </source>
</evidence>
<evidence type="ECO:0000313" key="7">
    <source>
        <dbReference type="RefSeq" id="XP_025425890.1"/>
    </source>
</evidence>
<dbReference type="PANTHER" id="PTHR44943">
    <property type="entry name" value="CELLULOSE SYNTHASE OPERON PROTEIN C"/>
    <property type="match status" value="1"/>
</dbReference>
<keyword evidence="2" id="KW-0802">TPR repeat</keyword>
<evidence type="ECO:0000256" key="1">
    <source>
        <dbReference type="ARBA" id="ARBA00022737"/>
    </source>
</evidence>
<proteinExistence type="predicted"/>
<dbReference type="InterPro" id="IPR051685">
    <property type="entry name" value="Ycf3/AcsC/BcsC/TPR_MFPF"/>
</dbReference>
<name>A0A2S2R3D9_9HEMI</name>
<evidence type="ECO:0000259" key="4">
    <source>
        <dbReference type="Pfam" id="PF16669"/>
    </source>
</evidence>
<evidence type="ECO:0000313" key="6">
    <source>
        <dbReference type="Proteomes" id="UP000694846"/>
    </source>
</evidence>
<sequence>MSDTQLADDDKSEKNDHLNMQQLSRLTLNGENTILKEQDKFDTPTLDYLQSCVEELYTFHKNSFERNPEKVSYDKEVLNEKIKQVTALMKQNEESAISENKAQYYFLLGRTWSVTQPVSQECINVLSKAVKLNPTHLDAWNSLGECLVHLKRFSEAKYCFLASLKHGKSQVILRNLSIIMREAQLLTNENVHESLNAGIEYAKEAVELDSTDGESWAILGNAYLSLFFRKQDDKLLRQSINAFEKALNDSVAAQNADLHFNRGIALKYGEMYTDALLSFEKATILDPKWTEARETLEDLIKYITSTQTLYQRKGQLKSRRLQQMTDSLNTSCLGIYSTKIKTIRGQVMLEHIPLSKLEIGLNANKVVCGRVVCVVYSQEPVPYTFCLVDKELSCIVVSVYNLAQGRGPIIGDSVAIPEPYMTHIDATYKNQKFQYPSLRVNLPLTMVVNKKSVSAECVSQPQFMSKQF</sequence>
<dbReference type="AlphaFoldDB" id="A0A2S2R3D9"/>
<evidence type="ECO:0000256" key="2">
    <source>
        <dbReference type="ARBA" id="ARBA00022803"/>
    </source>
</evidence>
<dbReference type="EMBL" id="GGMS01015364">
    <property type="protein sequence ID" value="MBY84567.1"/>
    <property type="molecule type" value="Transcribed_RNA"/>
</dbReference>
<organism evidence="5">
    <name type="scientific">Sipha flava</name>
    <name type="common">yellow sugarcane aphid</name>
    <dbReference type="NCBI Taxonomy" id="143950"/>
    <lineage>
        <taxon>Eukaryota</taxon>
        <taxon>Metazoa</taxon>
        <taxon>Ecdysozoa</taxon>
        <taxon>Arthropoda</taxon>
        <taxon>Hexapoda</taxon>
        <taxon>Insecta</taxon>
        <taxon>Pterygota</taxon>
        <taxon>Neoptera</taxon>
        <taxon>Paraneoptera</taxon>
        <taxon>Hemiptera</taxon>
        <taxon>Sternorrhyncha</taxon>
        <taxon>Aphidomorpha</taxon>
        <taxon>Aphidoidea</taxon>
        <taxon>Aphididae</taxon>
        <taxon>Sipha</taxon>
    </lineage>
</organism>
<dbReference type="Proteomes" id="UP000694846">
    <property type="component" value="Unplaced"/>
</dbReference>
<dbReference type="InterPro" id="IPR032076">
    <property type="entry name" value="TTC5_OB"/>
</dbReference>
<dbReference type="Pfam" id="PF16669">
    <property type="entry name" value="TTC5_OB"/>
    <property type="match status" value="1"/>
</dbReference>
<evidence type="ECO:0000256" key="3">
    <source>
        <dbReference type="SAM" id="MobiDB-lite"/>
    </source>
</evidence>
<dbReference type="OrthoDB" id="423589at2759"/>
<dbReference type="InterPro" id="IPR019734">
    <property type="entry name" value="TPR_rpt"/>
</dbReference>
<dbReference type="SMART" id="SM00028">
    <property type="entry name" value="TPR"/>
    <property type="match status" value="3"/>
</dbReference>
<reference evidence="7" key="2">
    <citation type="submission" date="2025-04" db="UniProtKB">
        <authorList>
            <consortium name="RefSeq"/>
        </authorList>
    </citation>
    <scope>IDENTIFICATION</scope>
    <source>
        <tissue evidence="7">Whole body</tissue>
    </source>
</reference>
<dbReference type="Gene3D" id="1.25.40.10">
    <property type="entry name" value="Tetratricopeptide repeat domain"/>
    <property type="match status" value="1"/>
</dbReference>
<dbReference type="SUPFAM" id="SSF48452">
    <property type="entry name" value="TPR-like"/>
    <property type="match status" value="1"/>
</dbReference>
<gene>
    <name evidence="5" type="primary">Ttc5</name>
    <name evidence="7" type="synonym">LOC112694587</name>
    <name evidence="5" type="ORF">g.160070</name>
</gene>
<dbReference type="InterPro" id="IPR038645">
    <property type="entry name" value="TTC5_OB_sf"/>
</dbReference>
<feature type="compositionally biased region" description="Basic and acidic residues" evidence="3">
    <location>
        <begin position="8"/>
        <end position="17"/>
    </location>
</feature>
<keyword evidence="6" id="KW-1185">Reference proteome</keyword>
<protein>
    <submittedName>
        <fullName evidence="5 7">Tetratricopeptide repeat protein 5</fullName>
    </submittedName>
</protein>
<dbReference type="RefSeq" id="XP_025425890.1">
    <property type="nucleotide sequence ID" value="XM_025570105.1"/>
</dbReference>
<dbReference type="PANTHER" id="PTHR44943:SF8">
    <property type="entry name" value="TPR REPEAT-CONTAINING PROTEIN MJ0263"/>
    <property type="match status" value="1"/>
</dbReference>